<protein>
    <submittedName>
        <fullName evidence="2">Uncharacterized protein</fullName>
    </submittedName>
</protein>
<evidence type="ECO:0000313" key="2">
    <source>
        <dbReference type="EMBL" id="OWK57130.1"/>
    </source>
</evidence>
<keyword evidence="3" id="KW-1185">Reference proteome</keyword>
<evidence type="ECO:0000313" key="3">
    <source>
        <dbReference type="Proteomes" id="UP000197619"/>
    </source>
</evidence>
<dbReference type="Proteomes" id="UP000197619">
    <property type="component" value="Unassembled WGS sequence"/>
</dbReference>
<comment type="caution">
    <text evidence="2">The sequence shown here is derived from an EMBL/GenBank/DDBJ whole genome shotgun (WGS) entry which is preliminary data.</text>
</comment>
<accession>A0A218UUM2</accession>
<proteinExistence type="predicted"/>
<feature type="compositionally biased region" description="Basic and acidic residues" evidence="1">
    <location>
        <begin position="93"/>
        <end position="108"/>
    </location>
</feature>
<feature type="region of interest" description="Disordered" evidence="1">
    <location>
        <begin position="78"/>
        <end position="115"/>
    </location>
</feature>
<organism evidence="2 3">
    <name type="scientific">Lonchura striata</name>
    <name type="common">white-rumped munia</name>
    <dbReference type="NCBI Taxonomy" id="40157"/>
    <lineage>
        <taxon>Eukaryota</taxon>
        <taxon>Metazoa</taxon>
        <taxon>Chordata</taxon>
        <taxon>Craniata</taxon>
        <taxon>Vertebrata</taxon>
        <taxon>Euteleostomi</taxon>
        <taxon>Archelosauria</taxon>
        <taxon>Archosauria</taxon>
        <taxon>Dinosauria</taxon>
        <taxon>Saurischia</taxon>
        <taxon>Theropoda</taxon>
        <taxon>Coelurosauria</taxon>
        <taxon>Aves</taxon>
        <taxon>Neognathae</taxon>
        <taxon>Neoaves</taxon>
        <taxon>Telluraves</taxon>
        <taxon>Australaves</taxon>
        <taxon>Passeriformes</taxon>
        <taxon>Passeroidea</taxon>
        <taxon>Estrildidae</taxon>
        <taxon>Estrildinae</taxon>
        <taxon>Lonchura</taxon>
    </lineage>
</organism>
<dbReference type="AlphaFoldDB" id="A0A218UUM2"/>
<name>A0A218UUM2_9PASE</name>
<gene>
    <name evidence="2" type="ORF">RLOC_00013490</name>
</gene>
<reference evidence="2 3" key="1">
    <citation type="submission" date="2017-05" db="EMBL/GenBank/DDBJ databases">
        <title>Genome of assembly of the Bengalese finch, Lonchura striata domestica.</title>
        <authorList>
            <person name="Colquitt B.M."/>
            <person name="Brainard M.S."/>
        </authorList>
    </citation>
    <scope>NUCLEOTIDE SEQUENCE [LARGE SCALE GENOMIC DNA]</scope>
    <source>
        <strain evidence="2">White83orange57</strain>
    </source>
</reference>
<sequence>MRKSQSGMISMNDDSTDDGLAHTVKMKGVQPSYLRGLGVKTGGLVQNTLLFTDDSPIMEEPVLKIFATHSVTVKNQAHCKHQGPLGKTKAQSHIKDSMEETEKEDVVLEKASLAS</sequence>
<evidence type="ECO:0000256" key="1">
    <source>
        <dbReference type="SAM" id="MobiDB-lite"/>
    </source>
</evidence>
<dbReference type="EMBL" id="MUZQ01000133">
    <property type="protein sequence ID" value="OWK57130.1"/>
    <property type="molecule type" value="Genomic_DNA"/>
</dbReference>